<dbReference type="GO" id="GO:0005685">
    <property type="term" value="C:U1 snRNP"/>
    <property type="evidence" value="ECO:0007669"/>
    <property type="project" value="TreeGrafter"/>
</dbReference>
<comment type="similarity">
    <text evidence="7">Belongs to the PRPF40 family.</text>
</comment>
<feature type="compositionally biased region" description="Basic and acidic residues" evidence="10">
    <location>
        <begin position="976"/>
        <end position="987"/>
    </location>
</feature>
<feature type="domain" description="FF" evidence="12">
    <location>
        <begin position="782"/>
        <end position="846"/>
    </location>
</feature>
<evidence type="ECO:0008006" key="15">
    <source>
        <dbReference type="Google" id="ProtNLM"/>
    </source>
</evidence>
<sequence length="1000" mass="113614">MANNLPPFGSQPLRPPASGSLGPQNYGPPLSMQFRPAVPAQQGQPFIPSQSQHYGQNVYSTDMPVGQNQTHQFTQTMQQFPAAPHPHGYPMPAPNAFPSAYVQPNRPITPGSMQPQQSNPQFNGSMTSSGGPGPYNFVPASHGQAPDNVNSAPWPTSQIQGPYGEQTWLPGGQNVAASQQTVFSPAVAASVAPVSSAPTASPQSSSDWQEHTATDGRRYYYNRKTKQSSWEKPSELMTPIERADASTDWKEFSTPDGKKYYYNKVTKQSKWTIPEELQLAREKAEKEAIHDPQLHAANTDLAVSVGTPKAVGTPNSVIKSEAMSSPIPVSPASTSEPAVSAISVSPVVPTATAEVPVLGQSSSTTAIASPSSMSAVSVNNGVHNVPTVVKIAPTTSNDNGPSQSGVLAVNEATARDIQEGNKGMAVAGKVNVTPVEEKPNESEALQYPTKQEAKTAFKALLESAKVESDWTWDQAMRVIVNDKRYGALRTLGERKQAFNEYLGQRKKIEAEERRMRQKKAREEFTKMLEECQELASSTRWRDAIAMFENDERFKAVERVRDREDLFENYMVELQKKEKAMAQEKHKQDLADFRKFLESCDFIKVTSQWRRVQDRLEDDERCLRLEKVDRLLVFQDYIRDLEAEEEEQKKLQKEQMRRAERKNRDAFRKLMDEHVASGTLTAKTQWREYCMKVKESLPYMAVASNTSGSTPKDLFEDVLEELQDKYHEDKTRIKELTKSGKLIITSTWTFEDFKEATKEDLGAPPISDINLKLAFEELLDRIKEKEEKEAKKRQHLADDFTRVLRTKEIVVTCSWEECKLLVEDSQEYRAISDEDTKKQIFEEYIANLEEKVKEKELKREMDKAKKEKEREEKDKRKEKERKEKEREREKDKDTDGHKKDDTDSENHVDSGHKEDKKRDKDRDRKHRKRRQGSADDVSSDREETKKSRRHGSDRKKSRRHNHSDSDSDSKHKRHKRDKESSRRHGGHDELEDGELGDEMET</sequence>
<comment type="subcellular location">
    <subcellularLocation>
        <location evidence="1">Nucleus</location>
    </subcellularLocation>
</comment>
<evidence type="ECO:0000256" key="3">
    <source>
        <dbReference type="ARBA" id="ARBA00022737"/>
    </source>
</evidence>
<accession>A0A7N0SXF9</accession>
<dbReference type="PROSITE" id="PS51676">
    <property type="entry name" value="FF"/>
    <property type="match status" value="5"/>
</dbReference>
<dbReference type="FunFam" id="1.10.10.440:FF:000024">
    <property type="entry name" value="Pre-mRNA-processing protein 40A"/>
    <property type="match status" value="1"/>
</dbReference>
<dbReference type="GO" id="GO:0045292">
    <property type="term" value="P:mRNA cis splicing, via spliceosome"/>
    <property type="evidence" value="ECO:0007669"/>
    <property type="project" value="InterPro"/>
</dbReference>
<dbReference type="EnsemblPlants" id="Kaladp0011s1185.1.v1.1">
    <property type="protein sequence ID" value="Kaladp0011s1185.1.v1.1"/>
    <property type="gene ID" value="Kaladp0011s1185.v1.1"/>
</dbReference>
<dbReference type="AlphaFoldDB" id="A0A7N0SXF9"/>
<keyword evidence="5" id="KW-0539">Nucleus</keyword>
<dbReference type="EnsemblPlants" id="Kaladp0011s1185.2.v1.1">
    <property type="protein sequence ID" value="Kaladp0011s1185.2.v1.1"/>
    <property type="gene ID" value="Kaladp0011s1185.v1.1"/>
</dbReference>
<evidence type="ECO:0000313" key="13">
    <source>
        <dbReference type="EnsemblPlants" id="Kaladp0011s1185.2.v1.1"/>
    </source>
</evidence>
<feature type="coiled-coil region" evidence="9">
    <location>
        <begin position="633"/>
        <end position="668"/>
    </location>
</feature>
<evidence type="ECO:0000256" key="7">
    <source>
        <dbReference type="ARBA" id="ARBA00061317"/>
    </source>
</evidence>
<reference evidence="13" key="1">
    <citation type="submission" date="2021-01" db="UniProtKB">
        <authorList>
            <consortium name="EnsemblPlants"/>
        </authorList>
    </citation>
    <scope>IDENTIFICATION</scope>
</reference>
<keyword evidence="14" id="KW-1185">Reference proteome</keyword>
<feature type="domain" description="FF" evidence="12">
    <location>
        <begin position="657"/>
        <end position="720"/>
    </location>
</feature>
<feature type="region of interest" description="Disordered" evidence="10">
    <location>
        <begin position="1"/>
        <end position="64"/>
    </location>
</feature>
<dbReference type="GO" id="GO:0071004">
    <property type="term" value="C:U2-type prespliceosome"/>
    <property type="evidence" value="ECO:0007669"/>
    <property type="project" value="TreeGrafter"/>
</dbReference>
<feature type="compositionally biased region" description="Polar residues" evidence="10">
    <location>
        <begin position="111"/>
        <end position="129"/>
    </location>
</feature>
<comment type="subunit">
    <text evidence="8">Interacts (via the WW domains) with the phosphorylated C-terminal domain of NRPB1 (via CTD domain).</text>
</comment>
<dbReference type="SMART" id="SM00441">
    <property type="entry name" value="FF"/>
    <property type="match status" value="5"/>
</dbReference>
<evidence type="ECO:0000256" key="9">
    <source>
        <dbReference type="SAM" id="Coils"/>
    </source>
</evidence>
<dbReference type="Gene3D" id="2.20.70.10">
    <property type="match status" value="2"/>
</dbReference>
<dbReference type="InterPro" id="IPR036020">
    <property type="entry name" value="WW_dom_sf"/>
</dbReference>
<dbReference type="PROSITE" id="PS01159">
    <property type="entry name" value="WW_DOMAIN_1"/>
    <property type="match status" value="1"/>
</dbReference>
<evidence type="ECO:0000259" key="11">
    <source>
        <dbReference type="PROSITE" id="PS50020"/>
    </source>
</evidence>
<evidence type="ECO:0000256" key="6">
    <source>
        <dbReference type="ARBA" id="ARBA00056384"/>
    </source>
</evidence>
<dbReference type="Pfam" id="PF25432">
    <property type="entry name" value="FF_PRPF40A"/>
    <property type="match status" value="1"/>
</dbReference>
<evidence type="ECO:0000256" key="8">
    <source>
        <dbReference type="ARBA" id="ARBA00064817"/>
    </source>
</evidence>
<keyword evidence="4" id="KW-0508">mRNA splicing</keyword>
<feature type="region of interest" description="Disordered" evidence="10">
    <location>
        <begin position="194"/>
        <end position="215"/>
    </location>
</feature>
<proteinExistence type="inferred from homology"/>
<feature type="compositionally biased region" description="Acidic residues" evidence="10">
    <location>
        <begin position="988"/>
        <end position="1000"/>
    </location>
</feature>
<dbReference type="SUPFAM" id="SSF51045">
    <property type="entry name" value="WW domain"/>
    <property type="match status" value="2"/>
</dbReference>
<dbReference type="Gene3D" id="1.10.10.440">
    <property type="entry name" value="FF domain"/>
    <property type="match status" value="5"/>
</dbReference>
<organism evidence="13 14">
    <name type="scientific">Kalanchoe fedtschenkoi</name>
    <name type="common">Lavender scallops</name>
    <name type="synonym">South American air plant</name>
    <dbReference type="NCBI Taxonomy" id="63787"/>
    <lineage>
        <taxon>Eukaryota</taxon>
        <taxon>Viridiplantae</taxon>
        <taxon>Streptophyta</taxon>
        <taxon>Embryophyta</taxon>
        <taxon>Tracheophyta</taxon>
        <taxon>Spermatophyta</taxon>
        <taxon>Magnoliopsida</taxon>
        <taxon>eudicotyledons</taxon>
        <taxon>Gunneridae</taxon>
        <taxon>Pentapetalae</taxon>
        <taxon>Saxifragales</taxon>
        <taxon>Crassulaceae</taxon>
        <taxon>Kalanchoe</taxon>
    </lineage>
</organism>
<feature type="domain" description="WW" evidence="11">
    <location>
        <begin position="202"/>
        <end position="235"/>
    </location>
</feature>
<dbReference type="CDD" id="cd00201">
    <property type="entry name" value="WW"/>
    <property type="match status" value="2"/>
</dbReference>
<evidence type="ECO:0000313" key="14">
    <source>
        <dbReference type="Proteomes" id="UP000594263"/>
    </source>
</evidence>
<feature type="compositionally biased region" description="Polar residues" evidence="10">
    <location>
        <begin position="41"/>
        <end position="60"/>
    </location>
</feature>
<evidence type="ECO:0000256" key="4">
    <source>
        <dbReference type="ARBA" id="ARBA00023187"/>
    </source>
</evidence>
<dbReference type="FunFam" id="2.20.70.10:FF:000228">
    <property type="entry name" value="Pre-mRNA-processing protein 40A"/>
    <property type="match status" value="1"/>
</dbReference>
<feature type="domain" description="FF" evidence="12">
    <location>
        <begin position="450"/>
        <end position="504"/>
    </location>
</feature>
<evidence type="ECO:0000256" key="10">
    <source>
        <dbReference type="SAM" id="MobiDB-lite"/>
    </source>
</evidence>
<keyword evidence="2" id="KW-0507">mRNA processing</keyword>
<feature type="domain" description="FF" evidence="12">
    <location>
        <begin position="584"/>
        <end position="639"/>
    </location>
</feature>
<evidence type="ECO:0000256" key="5">
    <source>
        <dbReference type="ARBA" id="ARBA00023242"/>
    </source>
</evidence>
<dbReference type="InterPro" id="IPR002713">
    <property type="entry name" value="FF_domain"/>
</dbReference>
<feature type="region of interest" description="Disordered" evidence="10">
    <location>
        <begin position="106"/>
        <end position="160"/>
    </location>
</feature>
<dbReference type="InterPro" id="IPR036517">
    <property type="entry name" value="FF_domain_sf"/>
</dbReference>
<evidence type="ECO:0000256" key="1">
    <source>
        <dbReference type="ARBA" id="ARBA00004123"/>
    </source>
</evidence>
<evidence type="ECO:0000256" key="2">
    <source>
        <dbReference type="ARBA" id="ARBA00022664"/>
    </source>
</evidence>
<dbReference type="GO" id="GO:0070063">
    <property type="term" value="F:RNA polymerase binding"/>
    <property type="evidence" value="ECO:0007669"/>
    <property type="project" value="UniProtKB-ARBA"/>
</dbReference>
<feature type="compositionally biased region" description="Low complexity" evidence="10">
    <location>
        <begin position="194"/>
        <end position="206"/>
    </location>
</feature>
<dbReference type="GO" id="GO:0003723">
    <property type="term" value="F:RNA binding"/>
    <property type="evidence" value="ECO:0007669"/>
    <property type="project" value="TreeGrafter"/>
</dbReference>
<feature type="compositionally biased region" description="Basic residues" evidence="10">
    <location>
        <begin position="945"/>
        <end position="960"/>
    </location>
</feature>
<dbReference type="Pfam" id="PF01846">
    <property type="entry name" value="FF"/>
    <property type="match status" value="5"/>
</dbReference>
<evidence type="ECO:0000259" key="12">
    <source>
        <dbReference type="PROSITE" id="PS51676"/>
    </source>
</evidence>
<dbReference type="Proteomes" id="UP000594263">
    <property type="component" value="Unplaced"/>
</dbReference>
<feature type="domain" description="FF" evidence="12">
    <location>
        <begin position="517"/>
        <end position="572"/>
    </location>
</feature>
<protein>
    <recommendedName>
        <fullName evidence="15">Pre-mRNA-processing protein 40A</fullName>
    </recommendedName>
</protein>
<dbReference type="OMA" id="RDEIFQD"/>
<dbReference type="Pfam" id="PF00397">
    <property type="entry name" value="WW"/>
    <property type="match status" value="2"/>
</dbReference>
<keyword evidence="9" id="KW-0175">Coiled coil</keyword>
<feature type="region of interest" description="Disordered" evidence="10">
    <location>
        <begin position="855"/>
        <end position="1000"/>
    </location>
</feature>
<dbReference type="InterPro" id="IPR039726">
    <property type="entry name" value="Prp40-like"/>
</dbReference>
<dbReference type="SUPFAM" id="SSF81698">
    <property type="entry name" value="FF domain"/>
    <property type="match status" value="5"/>
</dbReference>
<dbReference type="SMART" id="SM00456">
    <property type="entry name" value="WW"/>
    <property type="match status" value="2"/>
</dbReference>
<dbReference type="PANTHER" id="PTHR11864:SF0">
    <property type="entry name" value="PRP40 PRE-MRNA PROCESSING FACTOR 40 HOMOLOG A (YEAST)"/>
    <property type="match status" value="1"/>
</dbReference>
<dbReference type="Gramene" id="Kaladp0011s1185.1.v1.1">
    <property type="protein sequence ID" value="Kaladp0011s1185.1.v1.1"/>
    <property type="gene ID" value="Kaladp0011s1185.v1.1"/>
</dbReference>
<feature type="domain" description="WW" evidence="11">
    <location>
        <begin position="243"/>
        <end position="276"/>
    </location>
</feature>
<dbReference type="PROSITE" id="PS50020">
    <property type="entry name" value="WW_DOMAIN_2"/>
    <property type="match status" value="2"/>
</dbReference>
<feature type="compositionally biased region" description="Basic and acidic residues" evidence="10">
    <location>
        <begin position="855"/>
        <end position="921"/>
    </location>
</feature>
<dbReference type="InterPro" id="IPR001202">
    <property type="entry name" value="WW_dom"/>
</dbReference>
<keyword evidence="3" id="KW-0677">Repeat</keyword>
<dbReference type="FunFam" id="1.10.10.440:FF:000013">
    <property type="entry name" value="pre-mRNA-processing protein 40A isoform X1"/>
    <property type="match status" value="1"/>
</dbReference>
<dbReference type="Gramene" id="Kaladp0011s1185.2.v1.1">
    <property type="protein sequence ID" value="Kaladp0011s1185.2.v1.1"/>
    <property type="gene ID" value="Kaladp0011s1185.v1.1"/>
</dbReference>
<dbReference type="FunFam" id="1.10.10.440:FF:000022">
    <property type="entry name" value="Pre-mRNA-processing protein 40A"/>
    <property type="match status" value="1"/>
</dbReference>
<feature type="compositionally biased region" description="Polar residues" evidence="10">
    <location>
        <begin position="147"/>
        <end position="160"/>
    </location>
</feature>
<comment type="function">
    <text evidence="6">Binds the phosphorylated C-terminal domain (CTD) of the largest subunit of RNA polymerase II and functions as a scaffold for RNA processing machineries. May be involved in pre-mRNA splicing.</text>
</comment>
<dbReference type="PANTHER" id="PTHR11864">
    <property type="entry name" value="PRE-MRNA-PROCESSING PROTEIN PRP40"/>
    <property type="match status" value="1"/>
</dbReference>
<name>A0A7N0SXF9_KALFE</name>